<dbReference type="EMBL" id="AP022606">
    <property type="protein sequence ID" value="BBZ14670.1"/>
    <property type="molecule type" value="Genomic_DNA"/>
</dbReference>
<name>A0ABM7KUM3_9MYCO</name>
<evidence type="ECO:0000256" key="1">
    <source>
        <dbReference type="SAM" id="MobiDB-lite"/>
    </source>
</evidence>
<evidence type="ECO:0000313" key="3">
    <source>
        <dbReference type="Proteomes" id="UP000467379"/>
    </source>
</evidence>
<protein>
    <submittedName>
        <fullName evidence="2">Uncharacterized protein</fullName>
    </submittedName>
</protein>
<reference evidence="2 3" key="1">
    <citation type="journal article" date="2019" name="Emerg. Microbes Infect.">
        <title>Comprehensive subspecies identification of 175 nontuberculous mycobacteria species based on 7547 genomic profiles.</title>
        <authorList>
            <person name="Matsumoto Y."/>
            <person name="Kinjo T."/>
            <person name="Motooka D."/>
            <person name="Nabeya D."/>
            <person name="Jung N."/>
            <person name="Uechi K."/>
            <person name="Horii T."/>
            <person name="Iida T."/>
            <person name="Fujita J."/>
            <person name="Nakamura S."/>
        </authorList>
    </citation>
    <scope>NUCLEOTIDE SEQUENCE [LARGE SCALE GENOMIC DNA]</scope>
    <source>
        <strain evidence="2 3">JCM 12687</strain>
    </source>
</reference>
<keyword evidence="3" id="KW-1185">Reference proteome</keyword>
<gene>
    <name evidence="2" type="ORF">MBRA_48650</name>
</gene>
<dbReference type="Proteomes" id="UP000467379">
    <property type="component" value="Chromosome"/>
</dbReference>
<feature type="compositionally biased region" description="Low complexity" evidence="1">
    <location>
        <begin position="83"/>
        <end position="95"/>
    </location>
</feature>
<proteinExistence type="predicted"/>
<evidence type="ECO:0000313" key="2">
    <source>
        <dbReference type="EMBL" id="BBZ14670.1"/>
    </source>
</evidence>
<organism evidence="2 3">
    <name type="scientific">Mycobacterium branderi</name>
    <dbReference type="NCBI Taxonomy" id="43348"/>
    <lineage>
        <taxon>Bacteria</taxon>
        <taxon>Bacillati</taxon>
        <taxon>Actinomycetota</taxon>
        <taxon>Actinomycetes</taxon>
        <taxon>Mycobacteriales</taxon>
        <taxon>Mycobacteriaceae</taxon>
        <taxon>Mycobacterium</taxon>
    </lineage>
</organism>
<feature type="region of interest" description="Disordered" evidence="1">
    <location>
        <begin position="75"/>
        <end position="117"/>
    </location>
</feature>
<sequence length="117" mass="12782">MVATTLTCSICGTSFQARADARYCSPACRQKAHRARHAQRVAASAGGPTHMTVEIDTGGAIQRARKALARSRELRRAARDTVQRATATRQRIAARYPELVRSSRSGRDDAGSRAHYD</sequence>
<accession>A0ABM7KUM3</accession>
<feature type="compositionally biased region" description="Basic and acidic residues" evidence="1">
    <location>
        <begin position="105"/>
        <end position="117"/>
    </location>
</feature>
<dbReference type="RefSeq" id="WP_139799274.1">
    <property type="nucleotide sequence ID" value="NZ_AP022606.1"/>
</dbReference>